<evidence type="ECO:0000256" key="2">
    <source>
        <dbReference type="ARBA" id="ARBA00023304"/>
    </source>
</evidence>
<dbReference type="InterPro" id="IPR027417">
    <property type="entry name" value="P-loop_NTPase"/>
</dbReference>
<organism evidence="3 4">
    <name type="scientific">Erythrobacter mangrovi</name>
    <dbReference type="NCBI Taxonomy" id="2739433"/>
    <lineage>
        <taxon>Bacteria</taxon>
        <taxon>Pseudomonadati</taxon>
        <taxon>Pseudomonadota</taxon>
        <taxon>Alphaproteobacteria</taxon>
        <taxon>Sphingomonadales</taxon>
        <taxon>Erythrobacteraceae</taxon>
        <taxon>Erythrobacter/Porphyrobacter group</taxon>
        <taxon>Erythrobacter</taxon>
    </lineage>
</organism>
<dbReference type="EMBL" id="CP053921">
    <property type="protein sequence ID" value="QKG71587.1"/>
    <property type="molecule type" value="Genomic_DNA"/>
</dbReference>
<keyword evidence="4" id="KW-1185">Reference proteome</keyword>
<dbReference type="KEGG" id="emv:HQR01_09560"/>
<dbReference type="RefSeq" id="WP_173214652.1">
    <property type="nucleotide sequence ID" value="NZ_CP053921.1"/>
</dbReference>
<dbReference type="Gene3D" id="3.40.50.300">
    <property type="entry name" value="P-loop containing nucleotide triphosphate hydrolases"/>
    <property type="match status" value="1"/>
</dbReference>
<gene>
    <name evidence="3" type="ORF">HQR01_09560</name>
</gene>
<keyword evidence="3" id="KW-0378">Hydrolase</keyword>
<dbReference type="GO" id="GO:0016787">
    <property type="term" value="F:hydrolase activity"/>
    <property type="evidence" value="ECO:0007669"/>
    <property type="project" value="UniProtKB-KW"/>
</dbReference>
<accession>A0A7D4BVR0</accession>
<dbReference type="PANTHER" id="PTHR42743">
    <property type="entry name" value="AMINO-ACID AMINOTRANSFERASE"/>
    <property type="match status" value="1"/>
</dbReference>
<reference evidence="3 4" key="1">
    <citation type="submission" date="2020-05" db="EMBL/GenBank/DDBJ databases">
        <title>Erythrobacter mangrovi sp. nov., isolated from rhizosphere soil of mangrove plant (Kandelia candel).</title>
        <authorList>
            <person name="Ye Y.H."/>
        </authorList>
    </citation>
    <scope>NUCLEOTIDE SEQUENCE [LARGE SCALE GENOMIC DNA]</scope>
    <source>
        <strain evidence="3 4">EB310</strain>
    </source>
</reference>
<evidence type="ECO:0000256" key="1">
    <source>
        <dbReference type="ARBA" id="ARBA00009320"/>
    </source>
</evidence>
<protein>
    <submittedName>
        <fullName evidence="3">HAD family hydrolase</fullName>
    </submittedName>
</protein>
<dbReference type="PANTHER" id="PTHR42743:SF11">
    <property type="entry name" value="AMINODEOXYCHORISMATE LYASE"/>
    <property type="match status" value="1"/>
</dbReference>
<dbReference type="InterPro" id="IPR050571">
    <property type="entry name" value="Class-IV_PLP-Dep_Aminotrnsfr"/>
</dbReference>
<keyword evidence="2" id="KW-0028">Amino-acid biosynthesis</keyword>
<dbReference type="AlphaFoldDB" id="A0A7D4BVR0"/>
<evidence type="ECO:0000313" key="3">
    <source>
        <dbReference type="EMBL" id="QKG71587.1"/>
    </source>
</evidence>
<dbReference type="GO" id="GO:0009082">
    <property type="term" value="P:branched-chain amino acid biosynthetic process"/>
    <property type="evidence" value="ECO:0007669"/>
    <property type="project" value="UniProtKB-KW"/>
</dbReference>
<evidence type="ECO:0000313" key="4">
    <source>
        <dbReference type="Proteomes" id="UP000504693"/>
    </source>
</evidence>
<dbReference type="Pfam" id="PF19798">
    <property type="entry name" value="Sulfotransfer_5"/>
    <property type="match status" value="1"/>
</dbReference>
<dbReference type="SUPFAM" id="SSF52540">
    <property type="entry name" value="P-loop containing nucleoside triphosphate hydrolases"/>
    <property type="match status" value="1"/>
</dbReference>
<proteinExistence type="inferred from homology"/>
<dbReference type="Proteomes" id="UP000504693">
    <property type="component" value="Chromosome"/>
</dbReference>
<keyword evidence="2" id="KW-0100">Branched-chain amino acid biosynthesis</keyword>
<sequence length="242" mass="27417">MTIHIAMWSGPRNLSTAMMRSFASRADTFVSDEPFYGAYLKQTQDPQPMAEDVVASMDCDWQRVAKSLRGAAPNGRPIWYQKHMTHHIEGPVTIVDFPEMRHAFLIRDPRRVAASYANKRTEIRPDHLGTFRQREYFQSVAERTGRIPPVVDSDDILADPTKVLTALCEALDLTWDAAMLEWDKGPHPQDGIWQSHWYDAVNASTGFGRAPGPPPRLEGRYREVADACMADYEFLSQHAING</sequence>
<comment type="similarity">
    <text evidence="1">Belongs to the class-IV pyridoxal-phosphate-dependent aminotransferase family.</text>
</comment>
<name>A0A7D4BVR0_9SPHN</name>